<dbReference type="EMBL" id="CM042882">
    <property type="protein sequence ID" value="KAI4379627.1"/>
    <property type="molecule type" value="Genomic_DNA"/>
</dbReference>
<name>A0ACB9RUL7_9MYRT</name>
<protein>
    <submittedName>
        <fullName evidence="1">Uncharacterized protein</fullName>
    </submittedName>
</protein>
<organism evidence="1 2">
    <name type="scientific">Melastoma candidum</name>
    <dbReference type="NCBI Taxonomy" id="119954"/>
    <lineage>
        <taxon>Eukaryota</taxon>
        <taxon>Viridiplantae</taxon>
        <taxon>Streptophyta</taxon>
        <taxon>Embryophyta</taxon>
        <taxon>Tracheophyta</taxon>
        <taxon>Spermatophyta</taxon>
        <taxon>Magnoliopsida</taxon>
        <taxon>eudicotyledons</taxon>
        <taxon>Gunneridae</taxon>
        <taxon>Pentapetalae</taxon>
        <taxon>rosids</taxon>
        <taxon>malvids</taxon>
        <taxon>Myrtales</taxon>
        <taxon>Melastomataceae</taxon>
        <taxon>Melastomatoideae</taxon>
        <taxon>Melastomateae</taxon>
        <taxon>Melastoma</taxon>
    </lineage>
</organism>
<reference evidence="2" key="1">
    <citation type="journal article" date="2023" name="Front. Plant Sci.">
        <title>Chromosomal-level genome assembly of Melastoma candidum provides insights into trichome evolution.</title>
        <authorList>
            <person name="Zhong Y."/>
            <person name="Wu W."/>
            <person name="Sun C."/>
            <person name="Zou P."/>
            <person name="Liu Y."/>
            <person name="Dai S."/>
            <person name="Zhou R."/>
        </authorList>
    </citation>
    <scope>NUCLEOTIDE SEQUENCE [LARGE SCALE GENOMIC DNA]</scope>
</reference>
<sequence>MSPTSKGTTIVHRPRRCCGGLGSIMGSIVSTGRHHTVEEPLERHERPASQSPNQQQVVMGEMERELEKQKELRMMYKNRMERTQDYLKFCLQVAQDNGFLHLIVNNGSSTSSTPTMATKTAVAASLQQAPCLLPPPETVCNNSTEGASPLLRLPLEQPLSDLTLVVEQAKYEGWYVEPDEVELEEEVARGTTAEIYRATWRGSEVAVKRLFPDFFCSNPNGAAFFAQEVETLSRQRHRFVLRLVGACLDLPDQAWIVTEFLETTMKEWLHGCGNRQAERSVPLPPLSERVRVAVEIAQAMQYLHGQKPKVIHRDLKPSNVFLDDGVHVRVADFGHARFLRDEEMALTGETGE</sequence>
<gene>
    <name evidence="1" type="ORF">MLD38_005902</name>
</gene>
<evidence type="ECO:0000313" key="1">
    <source>
        <dbReference type="EMBL" id="KAI4379627.1"/>
    </source>
</evidence>
<evidence type="ECO:0000313" key="2">
    <source>
        <dbReference type="Proteomes" id="UP001057402"/>
    </source>
</evidence>
<proteinExistence type="predicted"/>
<accession>A0ACB9RUL7</accession>
<dbReference type="Proteomes" id="UP001057402">
    <property type="component" value="Chromosome 3"/>
</dbReference>
<keyword evidence="2" id="KW-1185">Reference proteome</keyword>
<comment type="caution">
    <text evidence="1">The sequence shown here is derived from an EMBL/GenBank/DDBJ whole genome shotgun (WGS) entry which is preliminary data.</text>
</comment>